<feature type="non-terminal residue" evidence="2">
    <location>
        <position position="1"/>
    </location>
</feature>
<accession>I7JD77</accession>
<evidence type="ECO:0000256" key="1">
    <source>
        <dbReference type="SAM" id="MobiDB-lite"/>
    </source>
</evidence>
<proteinExistence type="evidence at transcript level"/>
<feature type="non-terminal residue" evidence="2">
    <location>
        <position position="74"/>
    </location>
</feature>
<organism evidence="2">
    <name type="scientific">uncultured Geobacteraceae bacterium</name>
    <dbReference type="NCBI Taxonomy" id="214033"/>
    <lineage>
        <taxon>Bacteria</taxon>
        <taxon>Pseudomonadati</taxon>
        <taxon>Thermodesulfobacteriota</taxon>
        <taxon>Desulfuromonadia</taxon>
        <taxon>Geobacterales</taxon>
        <taxon>Geobacteraceae</taxon>
        <taxon>environmental samples</taxon>
    </lineage>
</organism>
<reference evidence="2" key="1">
    <citation type="journal article" date="2012" name="Front. Microbiol.">
        <title>Gene Expression Correlates with Process Rates Quantified for Sulfate- and Fe(III)-Reducing Bacteria in U(VI)-Contaminated Sediments.</title>
        <authorList>
            <person name="Akob D.M."/>
            <person name="Lee S.H."/>
            <person name="Sheth M."/>
            <person name="Kusel K."/>
            <person name="Watson D.B."/>
            <person name="Palumbo A.V."/>
            <person name="Kostka J.E."/>
            <person name="Chin K.J."/>
        </authorList>
    </citation>
    <scope>NUCLEOTIDE SEQUENCE</scope>
</reference>
<gene>
    <name evidence="2" type="primary">gltA</name>
</gene>
<dbReference type="AlphaFoldDB" id="I7JD77"/>
<name>I7JD77_9BACT</name>
<feature type="compositionally biased region" description="Basic and acidic residues" evidence="1">
    <location>
        <begin position="35"/>
        <end position="58"/>
    </location>
</feature>
<feature type="region of interest" description="Disordered" evidence="1">
    <location>
        <begin position="24"/>
        <end position="60"/>
    </location>
</feature>
<dbReference type="EMBL" id="HE856524">
    <property type="protein sequence ID" value="CCI55523.1"/>
    <property type="molecule type" value="mRNA"/>
</dbReference>
<protein>
    <submittedName>
        <fullName evidence="2">Citrate synthase</fullName>
    </submittedName>
</protein>
<sequence>NKMTAWEYVNRRCFRPGCPYSRHRRLHLQPQVPRRQTDRHRSEARHGRQLRPHDRPERAVQGCCPHVLHLHSDH</sequence>
<evidence type="ECO:0000313" key="2">
    <source>
        <dbReference type="EMBL" id="CCI55523.1"/>
    </source>
</evidence>
<reference evidence="2" key="2">
    <citation type="submission" date="2012-05" db="EMBL/GenBank/DDBJ databases">
        <authorList>
            <person name="Akob D."/>
        </authorList>
    </citation>
    <scope>NUCLEOTIDE SEQUENCE</scope>
</reference>